<comment type="subcellular location">
    <subcellularLocation>
        <location evidence="1">Mitochondrion</location>
    </subcellularLocation>
</comment>
<gene>
    <name evidence="1" type="primary">AIM41</name>
    <name evidence="2" type="ORF">LTR16_006454</name>
</gene>
<protein>
    <recommendedName>
        <fullName evidence="1">Altered inheritance of mitochondria protein 41</fullName>
    </recommendedName>
</protein>
<dbReference type="InterPro" id="IPR042184">
    <property type="entry name" value="YqeY/Aim41_N"/>
</dbReference>
<organism evidence="2 3">
    <name type="scientific">Cryomyces antarcticus</name>
    <dbReference type="NCBI Taxonomy" id="329879"/>
    <lineage>
        <taxon>Eukaryota</taxon>
        <taxon>Fungi</taxon>
        <taxon>Dikarya</taxon>
        <taxon>Ascomycota</taxon>
        <taxon>Pezizomycotina</taxon>
        <taxon>Dothideomycetes</taxon>
        <taxon>Dothideomycetes incertae sedis</taxon>
        <taxon>Cryomyces</taxon>
    </lineage>
</organism>
<reference evidence="2 3" key="1">
    <citation type="submission" date="2023-08" db="EMBL/GenBank/DDBJ databases">
        <title>Black Yeasts Isolated from many extreme environments.</title>
        <authorList>
            <person name="Coleine C."/>
            <person name="Stajich J.E."/>
            <person name="Selbmann L."/>
        </authorList>
    </citation>
    <scope>NUCLEOTIDE SEQUENCE [LARGE SCALE GENOMIC DNA]</scope>
    <source>
        <strain evidence="2 3">CCFEE 536</strain>
    </source>
</reference>
<dbReference type="PANTHER" id="PTHR28055:SF1">
    <property type="entry name" value="ALTERED INHERITANCE OF MITOCHONDRIA PROTEIN 41, MITOCHONDRIAL"/>
    <property type="match status" value="1"/>
</dbReference>
<accession>A0ABR0LW08</accession>
<name>A0ABR0LW08_9PEZI</name>
<evidence type="ECO:0000313" key="2">
    <source>
        <dbReference type="EMBL" id="KAK5248488.1"/>
    </source>
</evidence>
<dbReference type="InterPro" id="IPR003789">
    <property type="entry name" value="Asn/Gln_tRNA_amidoTrase-B-like"/>
</dbReference>
<comment type="caution">
    <text evidence="2">The sequence shown here is derived from an EMBL/GenBank/DDBJ whole genome shotgun (WGS) entry which is preliminary data.</text>
</comment>
<dbReference type="Gene3D" id="1.10.1510.10">
    <property type="entry name" value="Uncharacterised protein YqeY/AIM41 PF09424, N-terminal domain"/>
    <property type="match status" value="1"/>
</dbReference>
<dbReference type="EMBL" id="JAVRRA010009418">
    <property type="protein sequence ID" value="KAK5248488.1"/>
    <property type="molecule type" value="Genomic_DNA"/>
</dbReference>
<evidence type="ECO:0000256" key="1">
    <source>
        <dbReference type="RuleBase" id="RU365099"/>
    </source>
</evidence>
<comment type="similarity">
    <text evidence="1">Belongs to the AIM41 family.</text>
</comment>
<dbReference type="SUPFAM" id="SSF89095">
    <property type="entry name" value="GatB/YqeY motif"/>
    <property type="match status" value="1"/>
</dbReference>
<dbReference type="Proteomes" id="UP001357485">
    <property type="component" value="Unassembled WGS sequence"/>
</dbReference>
<keyword evidence="3" id="KW-1185">Reference proteome</keyword>
<dbReference type="Pfam" id="PF09424">
    <property type="entry name" value="YqeY"/>
    <property type="match status" value="1"/>
</dbReference>
<evidence type="ECO:0000313" key="3">
    <source>
        <dbReference type="Proteomes" id="UP001357485"/>
    </source>
</evidence>
<dbReference type="PANTHER" id="PTHR28055">
    <property type="entry name" value="ALTERED INHERITANCE OF MITOCHONDRIA PROTEIN 41, MITOCHONDRIAL"/>
    <property type="match status" value="1"/>
</dbReference>
<keyword evidence="1" id="KW-0496">Mitochondrion</keyword>
<dbReference type="InterPro" id="IPR019004">
    <property type="entry name" value="YqeY/Aim41"/>
</dbReference>
<sequence>MKAKDTNRLNVLRFLLAEVTNAAKTASPIKSDMQLLSLLRKRASASKAAAEEFRAQGREDLGAKEEGQVGVLEEYAGGVETVAMEEVERVVGEVVQTMKGQGEKLNLGVVLKRLVGPGGAFEGRPVETKEVARVVKEVLGSS</sequence>
<proteinExistence type="inferred from homology"/>